<feature type="transmembrane region" description="Helical" evidence="7">
    <location>
        <begin position="383"/>
        <end position="405"/>
    </location>
</feature>
<feature type="transmembrane region" description="Helical" evidence="7">
    <location>
        <begin position="321"/>
        <end position="343"/>
    </location>
</feature>
<dbReference type="InterPro" id="IPR050189">
    <property type="entry name" value="MFS_Efflux_Transporters"/>
</dbReference>
<dbReference type="Proteomes" id="UP000195981">
    <property type="component" value="Unassembled WGS sequence"/>
</dbReference>
<dbReference type="RefSeq" id="WP_087103779.1">
    <property type="nucleotide sequence ID" value="NZ_FWFG01000059.1"/>
</dbReference>
<feature type="region of interest" description="Disordered" evidence="6">
    <location>
        <begin position="1"/>
        <end position="23"/>
    </location>
</feature>
<dbReference type="InterPro" id="IPR011701">
    <property type="entry name" value="MFS"/>
</dbReference>
<evidence type="ECO:0000256" key="1">
    <source>
        <dbReference type="ARBA" id="ARBA00004651"/>
    </source>
</evidence>
<sequence>MTEELLDTRSATGPFAAGPGSSALPPSGLRPWLSIVALALGIFMLITIEELPIGVLTLMADDLGISRGLAGMSITLPGIIAAVVALLAPLFARRLDRRLVLVIALGCVVISSAATALSTGVVTLLGSRVLTGFAIGLYWATLPIVAIRQLAREHAGRALTVAFAGTGAALVLGVPLASWIGTHLGWREAFGVVAAVSAVVALIQLVLVRPVRTEQTMALRDLGRAARTRPVLTAAALTALIVTGQFVTYGYVSPLLQDVAGIGVDVIPMLLLVFGIAGLIGNFAISPVVRRSPGAAVGLVAAGMAVSLVLLLLLARGEGPAVAVMAVWGLFAGAVSVSIQSFVTRHAGRFEEAGTAVNAAMFNIAIGGGAFLGGGILDAAGVRWNAIASVVLIVLGVGVALSWVLRPDREHAAPAPAPR</sequence>
<organism evidence="9 10">
    <name type="scientific">Brachybacterium nesterenkovii</name>
    <dbReference type="NCBI Taxonomy" id="47847"/>
    <lineage>
        <taxon>Bacteria</taxon>
        <taxon>Bacillati</taxon>
        <taxon>Actinomycetota</taxon>
        <taxon>Actinomycetes</taxon>
        <taxon>Micrococcales</taxon>
        <taxon>Dermabacteraceae</taxon>
        <taxon>Brachybacterium</taxon>
    </lineage>
</organism>
<evidence type="ECO:0000313" key="10">
    <source>
        <dbReference type="Proteomes" id="UP000195981"/>
    </source>
</evidence>
<keyword evidence="4 7" id="KW-1133">Transmembrane helix</keyword>
<dbReference type="PANTHER" id="PTHR43124:SF3">
    <property type="entry name" value="CHLORAMPHENICOL EFFLUX PUMP RV0191"/>
    <property type="match status" value="1"/>
</dbReference>
<dbReference type="SUPFAM" id="SSF103473">
    <property type="entry name" value="MFS general substrate transporter"/>
    <property type="match status" value="1"/>
</dbReference>
<dbReference type="GO" id="GO:0005886">
    <property type="term" value="C:plasma membrane"/>
    <property type="evidence" value="ECO:0007669"/>
    <property type="project" value="UniProtKB-SubCell"/>
</dbReference>
<dbReference type="CDD" id="cd17324">
    <property type="entry name" value="MFS_NepI_like"/>
    <property type="match status" value="1"/>
</dbReference>
<keyword evidence="3 7" id="KW-0812">Transmembrane</keyword>
<feature type="transmembrane region" description="Helical" evidence="7">
    <location>
        <begin position="99"/>
        <end position="117"/>
    </location>
</feature>
<dbReference type="PROSITE" id="PS50850">
    <property type="entry name" value="MFS"/>
    <property type="match status" value="1"/>
</dbReference>
<feature type="domain" description="Major facilitator superfamily (MFS) profile" evidence="8">
    <location>
        <begin position="34"/>
        <end position="410"/>
    </location>
</feature>
<keyword evidence="2" id="KW-1003">Cell membrane</keyword>
<dbReference type="GO" id="GO:0022857">
    <property type="term" value="F:transmembrane transporter activity"/>
    <property type="evidence" value="ECO:0007669"/>
    <property type="project" value="InterPro"/>
</dbReference>
<feature type="transmembrane region" description="Helical" evidence="7">
    <location>
        <begin position="192"/>
        <end position="211"/>
    </location>
</feature>
<name>A0A1X6WZV9_9MICO</name>
<protein>
    <submittedName>
        <fullName evidence="9">Integral membrane transport protein</fullName>
    </submittedName>
</protein>
<evidence type="ECO:0000313" key="9">
    <source>
        <dbReference type="EMBL" id="SLM91422.1"/>
    </source>
</evidence>
<feature type="transmembrane region" description="Helical" evidence="7">
    <location>
        <begin position="231"/>
        <end position="252"/>
    </location>
</feature>
<keyword evidence="10" id="KW-1185">Reference proteome</keyword>
<evidence type="ECO:0000256" key="4">
    <source>
        <dbReference type="ARBA" id="ARBA00022989"/>
    </source>
</evidence>
<evidence type="ECO:0000259" key="8">
    <source>
        <dbReference type="PROSITE" id="PS50850"/>
    </source>
</evidence>
<dbReference type="InterPro" id="IPR036259">
    <property type="entry name" value="MFS_trans_sf"/>
</dbReference>
<feature type="transmembrane region" description="Helical" evidence="7">
    <location>
        <begin position="297"/>
        <end position="315"/>
    </location>
</feature>
<feature type="transmembrane region" description="Helical" evidence="7">
    <location>
        <begin position="129"/>
        <end position="147"/>
    </location>
</feature>
<feature type="transmembrane region" description="Helical" evidence="7">
    <location>
        <begin position="159"/>
        <end position="180"/>
    </location>
</feature>
<evidence type="ECO:0000256" key="5">
    <source>
        <dbReference type="ARBA" id="ARBA00023136"/>
    </source>
</evidence>
<keyword evidence="5 7" id="KW-0472">Membrane</keyword>
<feature type="transmembrane region" description="Helical" evidence="7">
    <location>
        <begin position="264"/>
        <end position="285"/>
    </location>
</feature>
<evidence type="ECO:0000256" key="2">
    <source>
        <dbReference type="ARBA" id="ARBA00022475"/>
    </source>
</evidence>
<dbReference type="AlphaFoldDB" id="A0A1X6WZV9"/>
<proteinExistence type="predicted"/>
<feature type="transmembrane region" description="Helical" evidence="7">
    <location>
        <begin position="355"/>
        <end position="377"/>
    </location>
</feature>
<dbReference type="InterPro" id="IPR020846">
    <property type="entry name" value="MFS_dom"/>
</dbReference>
<reference evidence="9 10" key="1">
    <citation type="submission" date="2017-02" db="EMBL/GenBank/DDBJ databases">
        <authorList>
            <person name="Peterson S.W."/>
        </authorList>
    </citation>
    <scope>NUCLEOTIDE SEQUENCE [LARGE SCALE GENOMIC DNA]</scope>
    <source>
        <strain evidence="9 10">CIP104813</strain>
    </source>
</reference>
<dbReference type="PANTHER" id="PTHR43124">
    <property type="entry name" value="PURINE EFFLUX PUMP PBUE"/>
    <property type="match status" value="1"/>
</dbReference>
<dbReference type="Pfam" id="PF07690">
    <property type="entry name" value="MFS_1"/>
    <property type="match status" value="1"/>
</dbReference>
<evidence type="ECO:0000256" key="6">
    <source>
        <dbReference type="SAM" id="MobiDB-lite"/>
    </source>
</evidence>
<evidence type="ECO:0000256" key="7">
    <source>
        <dbReference type="SAM" id="Phobius"/>
    </source>
</evidence>
<evidence type="ECO:0000256" key="3">
    <source>
        <dbReference type="ARBA" id="ARBA00022692"/>
    </source>
</evidence>
<dbReference type="EMBL" id="FWFG01000059">
    <property type="protein sequence ID" value="SLM91422.1"/>
    <property type="molecule type" value="Genomic_DNA"/>
</dbReference>
<comment type="subcellular location">
    <subcellularLocation>
        <location evidence="1">Cell membrane</location>
        <topology evidence="1">Multi-pass membrane protein</topology>
    </subcellularLocation>
</comment>
<accession>A0A1X6WZV9</accession>
<feature type="transmembrane region" description="Helical" evidence="7">
    <location>
        <begin position="68"/>
        <end position="92"/>
    </location>
</feature>
<gene>
    <name evidence="9" type="ORF">FM110_06500</name>
</gene>
<dbReference type="Gene3D" id="1.20.1250.20">
    <property type="entry name" value="MFS general substrate transporter like domains"/>
    <property type="match status" value="1"/>
</dbReference>
<dbReference type="OrthoDB" id="9814237at2"/>
<feature type="transmembrane region" description="Helical" evidence="7">
    <location>
        <begin position="31"/>
        <end position="48"/>
    </location>
</feature>